<feature type="region of interest" description="Disordered" evidence="2">
    <location>
        <begin position="978"/>
        <end position="1002"/>
    </location>
</feature>
<evidence type="ECO:0000313" key="3">
    <source>
        <dbReference type="EMBL" id="CAG8316459.1"/>
    </source>
</evidence>
<evidence type="ECO:0000313" key="4">
    <source>
        <dbReference type="Proteomes" id="UP001152592"/>
    </source>
</evidence>
<dbReference type="SUPFAM" id="SSF54160">
    <property type="entry name" value="Chromo domain-like"/>
    <property type="match status" value="1"/>
</dbReference>
<feature type="region of interest" description="Disordered" evidence="2">
    <location>
        <begin position="870"/>
        <end position="923"/>
    </location>
</feature>
<evidence type="ECO:0000256" key="2">
    <source>
        <dbReference type="SAM" id="MobiDB-lite"/>
    </source>
</evidence>
<sequence length="1204" mass="133315">MVNAARTFSYKGLNIHSDSIPMPCKHPICPPMMLLNQRFQPWKSRHNYQHTDKAAAPSVILSDSDISDISNLQEWPIKYILRETATEYLIDWEGPYDPTWEPKENASELAIQAWNKRKARNARTIDSEATRVQSSCLSYLPTGSSSSARTKGNSQDTSFVPSEHNQGETSLDPFSSSFVHQDSTLEIPESPQFRHLELSGYLAETTSPFQTSTDCSPFPASGSTSSDWQTGSSALEYVPESSIASIFLLRGERRGGARPETLQPDRIQYNATSDTGDVGLSEALLGSSNQRQCSGDNFNARDPVQPATPVLESSCEVYEISETPDQPQFSGSRFSDCGSNLIQDLPSQISISIPSQPLVSSGLVFEGTTKHHRSSSYHAHFFIASGQAHLSCHSSIPETVLDKLSQHSESQRAEASTRPMLPLSSLMEPNPSGNMGSKEAKPLKHFTSSAQSDRYGDLPGSALKEKTRNDWAQLGSETQPGTPQAGTAIDTPSSVGDIEATMSAPIPETTVPLSIRSDTGSFSHSHTAVHHGHSEPLLTASELAHGGNITQSSMQTIQPSALTVTGMDEITPGSVQLGLSEYAVTLPMDSRVKDDYERVITGAATNFRQFFESFQSNSQHSASDREELYSGMRGVVSRLNNIAIHPDLNISEHLKGVEPDLAKEASWAEYSSAKFLFLGHLMELAGMNELHMIIAVGDEKKQKILERYLQGKGFAYTRPREEMGSAVEVSLAKGPLSFGIHSSESARELFKTPSAIFALDSSFSSKSPSMQHIRTTYSRNGNLLPVIWFLVANTSEHIERCLPEMPATERLHLLVHYIARLHDEVGDLQDNALGVQEDAEEILGYLLDSASGWPLPTIEPLNFVSLEELEVSNDSSSDEAPPQPPKRALDEGSEVHSSKRPRVGTQEDSQLTESTKPPSQTLDRDLQSLEKNLIQMKATHSNEKDELQAELSQAKTRWRELEKTLGTLQHRYETRTNEFHKTRQERDHLTASKSTNEERVEKQRNIISKLKEERLELNNQLDESRKALKDGGGTIAEMEMLREEIRRLKSENESLVHKADFEKHQSEYTREQYQTASTAAAQSGTENRLLVAENEALKRRVDGNMVRLHEINTQNSSARHTARIEELEITLAARDEFLRKKEEELREIRKNRPSTRSTSTQPRSPKWANSRPTSPGVGHNGNGNGNGGVSGRGSGLRYSSGMRI</sequence>
<dbReference type="Pfam" id="PF11496">
    <property type="entry name" value="HDA2-3"/>
    <property type="match status" value="1"/>
</dbReference>
<dbReference type="GO" id="GO:0070823">
    <property type="term" value="C:HDA1 complex"/>
    <property type="evidence" value="ECO:0007669"/>
    <property type="project" value="InterPro"/>
</dbReference>
<dbReference type="InterPro" id="IPR016197">
    <property type="entry name" value="Chromo-like_dom_sf"/>
</dbReference>
<feature type="compositionally biased region" description="Polar residues" evidence="2">
    <location>
        <begin position="475"/>
        <end position="494"/>
    </location>
</feature>
<organism evidence="3 4">
    <name type="scientific">Penicillium salamii</name>
    <dbReference type="NCBI Taxonomy" id="1612424"/>
    <lineage>
        <taxon>Eukaryota</taxon>
        <taxon>Fungi</taxon>
        <taxon>Dikarya</taxon>
        <taxon>Ascomycota</taxon>
        <taxon>Pezizomycotina</taxon>
        <taxon>Eurotiomycetes</taxon>
        <taxon>Eurotiomycetidae</taxon>
        <taxon>Eurotiales</taxon>
        <taxon>Aspergillaceae</taxon>
        <taxon>Penicillium</taxon>
    </lineage>
</organism>
<evidence type="ECO:0008006" key="5">
    <source>
        <dbReference type="Google" id="ProtNLM"/>
    </source>
</evidence>
<dbReference type="Gene3D" id="3.40.50.12360">
    <property type="match status" value="1"/>
</dbReference>
<feature type="compositionally biased region" description="Gly residues" evidence="2">
    <location>
        <begin position="1178"/>
        <end position="1194"/>
    </location>
</feature>
<dbReference type="Proteomes" id="UP001152592">
    <property type="component" value="Unassembled WGS sequence"/>
</dbReference>
<accession>A0A9W4NA35</accession>
<feature type="region of interest" description="Disordered" evidence="2">
    <location>
        <begin position="210"/>
        <end position="230"/>
    </location>
</feature>
<evidence type="ECO:0000256" key="1">
    <source>
        <dbReference type="ARBA" id="ARBA00011353"/>
    </source>
</evidence>
<reference evidence="3" key="1">
    <citation type="submission" date="2021-07" db="EMBL/GenBank/DDBJ databases">
        <authorList>
            <person name="Branca A.L. A."/>
        </authorList>
    </citation>
    <scope>NUCLEOTIDE SEQUENCE</scope>
</reference>
<feature type="region of interest" description="Disordered" evidence="2">
    <location>
        <begin position="1147"/>
        <end position="1204"/>
    </location>
</feature>
<dbReference type="Gene3D" id="2.40.50.40">
    <property type="match status" value="1"/>
</dbReference>
<name>A0A9W4NA35_9EURO</name>
<dbReference type="InterPro" id="IPR021006">
    <property type="entry name" value="Hda2/3"/>
</dbReference>
<feature type="compositionally biased region" description="Basic and acidic residues" evidence="2">
    <location>
        <begin position="887"/>
        <end position="897"/>
    </location>
</feature>
<feature type="compositionally biased region" description="Low complexity" evidence="2">
    <location>
        <begin position="1154"/>
        <end position="1165"/>
    </location>
</feature>
<comment type="subunit">
    <text evidence="1">Component of the NuA4 histone acetyltransferase complex.</text>
</comment>
<protein>
    <recommendedName>
        <fullName evidence="5">Chromo domain-containing protein</fullName>
    </recommendedName>
</protein>
<gene>
    <name evidence="3" type="ORF">PSALAMII_LOCUS2203</name>
</gene>
<comment type="caution">
    <text evidence="3">The sequence shown here is derived from an EMBL/GenBank/DDBJ whole genome shotgun (WGS) entry which is preliminary data.</text>
</comment>
<feature type="region of interest" description="Disordered" evidence="2">
    <location>
        <begin position="405"/>
        <end position="533"/>
    </location>
</feature>
<dbReference type="AlphaFoldDB" id="A0A9W4NA35"/>
<dbReference type="InterPro" id="IPR038609">
    <property type="entry name" value="HDA1_su2/3_sf"/>
</dbReference>
<dbReference type="OrthoDB" id="4851849at2759"/>
<feature type="region of interest" description="Disordered" evidence="2">
    <location>
        <begin position="141"/>
        <end position="175"/>
    </location>
</feature>
<dbReference type="EMBL" id="CAJVPD010000099">
    <property type="protein sequence ID" value="CAG8316459.1"/>
    <property type="molecule type" value="Genomic_DNA"/>
</dbReference>
<feature type="compositionally biased region" description="Low complexity" evidence="2">
    <location>
        <begin position="1195"/>
        <end position="1204"/>
    </location>
</feature>
<proteinExistence type="predicted"/>
<feature type="compositionally biased region" description="Polar residues" evidence="2">
    <location>
        <begin position="906"/>
        <end position="921"/>
    </location>
</feature>
<feature type="compositionally biased region" description="Polar residues" evidence="2">
    <location>
        <begin position="516"/>
        <end position="526"/>
    </location>
</feature>